<keyword evidence="8" id="KW-1185">Reference proteome</keyword>
<reference evidence="7" key="2">
    <citation type="submission" date="2024-08" db="UniProtKB">
        <authorList>
            <consortium name="EnsemblMetazoa"/>
        </authorList>
    </citation>
    <scope>IDENTIFICATION</scope>
</reference>
<dbReference type="Gene3D" id="2.130.10.10">
    <property type="entry name" value="YVTN repeat-like/Quinoprotein amine dehydrogenase"/>
    <property type="match status" value="1"/>
</dbReference>
<keyword evidence="3" id="KW-0539">Nucleus</keyword>
<feature type="compositionally biased region" description="Low complexity" evidence="5">
    <location>
        <begin position="57"/>
        <end position="70"/>
    </location>
</feature>
<dbReference type="EnsemblMetazoa" id="XM_019913455.1">
    <property type="protein sequence ID" value="XP_019769014.1"/>
    <property type="gene ID" value="LOC109543640"/>
</dbReference>
<sequence>MTDSQDMARVVPDSATQVDELCPSTTAAALHCKSAMNESTDNAVYLKSEQLKPETVNKNNTNNSSIGNGSPKNKSAENSKGSDAQACVNSNGPKRKRGRPPKIKNNTVDSSMSMSSESQPASVNQRKRRSTKNTSKFIFSDSDDDDDMLEKKSKCKKLKMEDNVSNDGAVEDENKQSLTKTAKENQSEEGDKNHTVDQSNGIGKEVPKKKRAGSGYTALAINHIFQTLAGSTQADSSGSSQVVIEGKIGRPKINNDSLLDENGESICMVCNETIVNTNWLKHKRKVHYNLTWRQGETPMDILNTQVIQKVLTQLRKEQGYLKCNKCGSQPGGVKAFMTHLEKCHGIVSETGLVICAVCKVEMPKDDWSKHKYKEHNNLTWREGETPLNLQDQNLVTRILGQLCKLKKPLHCETCKQQKKSVLGYLSHKSICQLNGLEAESIKAECKLCGKKMMPVSLSWHMKTHTNETTREEPQKSDYFKVETPTNKRRAATDAARYIRSIKGESIISSKYYVSECDFQDQFVISKLKKIAAASPELDCIFNDCSFKTDSVNTMGDHLNNCSKKPEQYIVCKLCLFWAEDETSVKDHLKMVHNRSADVKDAEFGERLEESGSEADELMEEIDVQKKKLNRKAKGALTQGTNSKVKPMFLMHPIREDRKLLVYAQAYPWMLSFCKKYYTNSSLFDCFRNRESWQVLDCDILIKYLPRIHESCDITVKTLKAAESTNIKADASFTKLGLFEHRNFYDGEATLYCGGPVSNLAWLPTPFNEESHDQILAVSVFNDGNADYSVDRIYNEPHIIQFWKIENLDFNEKSKIASTFLFGLAVNAGPIWHMEWCPSGCLDTSEGSTGRRLGLLAVATADYFVDIYCVDDLKNESDRGLVYSQKPVAKLQLEDEKAPNGLPYYATKISWTKANGHRYIAVGYSNGMIALYDLNSTSSLLRRQDQDDVTVILSSQTFHGHVSCIIGLTLSHYDNGNRFCFSTSLDKVCIYWDLSNNTKVSCSRKFGIADGQWLTQWPACLIAEDESTFNDKYLAQTLIKPIRGIMSGEYWTRYTFSQSGIKSVSFSDWLNLILHGGNAGDVMGLFAHRLFFNIDSKHFKKCYVKCLFSTSKLVKKDNSSSDSSDVATYDQAAAHYGLAFLDYNSGKLTEIPNSNTNDVKRVKVSQYNIHDYPLQAVTKVALNPNLQYNKMYATGHQAGFVRIRSMTFVKNNLMSNTFTEFNLSESL</sequence>
<name>A0AAR5Q706_DENPD</name>
<dbReference type="InterPro" id="IPR001680">
    <property type="entry name" value="WD40_rpt"/>
</dbReference>
<feature type="compositionally biased region" description="Basic residues" evidence="5">
    <location>
        <begin position="93"/>
        <end position="102"/>
    </location>
</feature>
<dbReference type="GO" id="GO:0006383">
    <property type="term" value="P:transcription by RNA polymerase III"/>
    <property type="evidence" value="ECO:0007669"/>
    <property type="project" value="TreeGrafter"/>
</dbReference>
<feature type="domain" description="C2H2-type" evidence="6">
    <location>
        <begin position="353"/>
        <end position="375"/>
    </location>
</feature>
<feature type="compositionally biased region" description="Basic and acidic residues" evidence="5">
    <location>
        <begin position="181"/>
        <end position="195"/>
    </location>
</feature>
<feature type="domain" description="C2H2-type" evidence="6">
    <location>
        <begin position="265"/>
        <end position="287"/>
    </location>
</feature>
<evidence type="ECO:0000256" key="1">
    <source>
        <dbReference type="ARBA" id="ARBA00004123"/>
    </source>
</evidence>
<feature type="domain" description="C2H2-type" evidence="6">
    <location>
        <begin position="569"/>
        <end position="592"/>
    </location>
</feature>
<dbReference type="SUPFAM" id="SSF50978">
    <property type="entry name" value="WD40 repeat-like"/>
    <property type="match status" value="1"/>
</dbReference>
<dbReference type="InterPro" id="IPR015943">
    <property type="entry name" value="WD40/YVTN_repeat-like_dom_sf"/>
</dbReference>
<keyword evidence="2" id="KW-0804">Transcription</keyword>
<evidence type="ECO:0000313" key="7">
    <source>
        <dbReference type="EnsemblMetazoa" id="XP_019769014.1"/>
    </source>
</evidence>
<evidence type="ECO:0000256" key="2">
    <source>
        <dbReference type="ARBA" id="ARBA00023163"/>
    </source>
</evidence>
<dbReference type="PANTHER" id="PTHR15052:SF2">
    <property type="entry name" value="GENERAL TRANSCRIPTION FACTOR 3C POLYPEPTIDE 2"/>
    <property type="match status" value="1"/>
</dbReference>
<dbReference type="GO" id="GO:0005634">
    <property type="term" value="C:nucleus"/>
    <property type="evidence" value="ECO:0007669"/>
    <property type="project" value="UniProtKB-SubCell"/>
</dbReference>
<proteinExistence type="predicted"/>
<keyword evidence="4" id="KW-0175">Coiled coil</keyword>
<feature type="region of interest" description="Disordered" evidence="5">
    <location>
        <begin position="43"/>
        <end position="148"/>
    </location>
</feature>
<comment type="subcellular location">
    <subcellularLocation>
        <location evidence="1">Nucleus</location>
    </subcellularLocation>
</comment>
<evidence type="ECO:0000259" key="6">
    <source>
        <dbReference type="SMART" id="SM00355"/>
    </source>
</evidence>
<evidence type="ECO:0000256" key="3">
    <source>
        <dbReference type="ARBA" id="ARBA00023242"/>
    </source>
</evidence>
<dbReference type="AlphaFoldDB" id="A0AAR5Q706"/>
<dbReference type="PANTHER" id="PTHR15052">
    <property type="entry name" value="RNA POLYMERASE III TRANSCRIPTION INITIATION FACTOR COMPLEX SUBUNIT"/>
    <property type="match status" value="1"/>
</dbReference>
<feature type="compositionally biased region" description="Polar residues" evidence="5">
    <location>
        <begin position="71"/>
        <end position="91"/>
    </location>
</feature>
<evidence type="ECO:0000256" key="4">
    <source>
        <dbReference type="SAM" id="Coils"/>
    </source>
</evidence>
<dbReference type="GO" id="GO:0000127">
    <property type="term" value="C:transcription factor TFIIIC complex"/>
    <property type="evidence" value="ECO:0007669"/>
    <property type="project" value="TreeGrafter"/>
</dbReference>
<feature type="coiled-coil region" evidence="4">
    <location>
        <begin position="607"/>
        <end position="638"/>
    </location>
</feature>
<accession>A0AAR5Q706</accession>
<dbReference type="InterPro" id="IPR036322">
    <property type="entry name" value="WD40_repeat_dom_sf"/>
</dbReference>
<evidence type="ECO:0000256" key="5">
    <source>
        <dbReference type="SAM" id="MobiDB-lite"/>
    </source>
</evidence>
<evidence type="ECO:0000313" key="8">
    <source>
        <dbReference type="Proteomes" id="UP000019118"/>
    </source>
</evidence>
<reference evidence="8" key="1">
    <citation type="journal article" date="2013" name="Genome Biol.">
        <title>Draft genome of the mountain pine beetle, Dendroctonus ponderosae Hopkins, a major forest pest.</title>
        <authorList>
            <person name="Keeling C.I."/>
            <person name="Yuen M.M."/>
            <person name="Liao N.Y."/>
            <person name="Docking T.R."/>
            <person name="Chan S.K."/>
            <person name="Taylor G.A."/>
            <person name="Palmquist D.L."/>
            <person name="Jackman S.D."/>
            <person name="Nguyen A."/>
            <person name="Li M."/>
            <person name="Henderson H."/>
            <person name="Janes J.K."/>
            <person name="Zhao Y."/>
            <person name="Pandoh P."/>
            <person name="Moore R."/>
            <person name="Sperling F.A."/>
            <person name="Huber D.P."/>
            <person name="Birol I."/>
            <person name="Jones S.J."/>
            <person name="Bohlmann J."/>
        </authorList>
    </citation>
    <scope>NUCLEOTIDE SEQUENCE</scope>
</reference>
<dbReference type="InterPro" id="IPR013087">
    <property type="entry name" value="Znf_C2H2_type"/>
</dbReference>
<feature type="domain" description="C2H2-type" evidence="6">
    <location>
        <begin position="321"/>
        <end position="344"/>
    </location>
</feature>
<organism evidence="7 8">
    <name type="scientific">Dendroctonus ponderosae</name>
    <name type="common">Mountain pine beetle</name>
    <dbReference type="NCBI Taxonomy" id="77166"/>
    <lineage>
        <taxon>Eukaryota</taxon>
        <taxon>Metazoa</taxon>
        <taxon>Ecdysozoa</taxon>
        <taxon>Arthropoda</taxon>
        <taxon>Hexapoda</taxon>
        <taxon>Insecta</taxon>
        <taxon>Pterygota</taxon>
        <taxon>Neoptera</taxon>
        <taxon>Endopterygota</taxon>
        <taxon>Coleoptera</taxon>
        <taxon>Polyphaga</taxon>
        <taxon>Cucujiformia</taxon>
        <taxon>Curculionidae</taxon>
        <taxon>Scolytinae</taxon>
        <taxon>Dendroctonus</taxon>
    </lineage>
</organism>
<dbReference type="EnsemblMetazoa" id="XM_019913456.1">
    <property type="protein sequence ID" value="XP_019769015.1"/>
    <property type="gene ID" value="LOC109543640"/>
</dbReference>
<feature type="domain" description="C2H2-type" evidence="6">
    <location>
        <begin position="443"/>
        <end position="464"/>
    </location>
</feature>
<dbReference type="InterPro" id="IPR052416">
    <property type="entry name" value="GTF3C_component"/>
</dbReference>
<protein>
    <recommendedName>
        <fullName evidence="6">C2H2-type domain-containing protein</fullName>
    </recommendedName>
</protein>
<dbReference type="KEGG" id="dpa:109543640"/>
<dbReference type="SMART" id="SM00355">
    <property type="entry name" value="ZnF_C2H2"/>
    <property type="match status" value="5"/>
</dbReference>
<dbReference type="Proteomes" id="UP000019118">
    <property type="component" value="Unassembled WGS sequence"/>
</dbReference>
<feature type="region of interest" description="Disordered" evidence="5">
    <location>
        <begin position="160"/>
        <end position="211"/>
    </location>
</feature>
<dbReference type="GeneID" id="109543640"/>
<dbReference type="SMART" id="SM00320">
    <property type="entry name" value="WD40"/>
    <property type="match status" value="4"/>
</dbReference>